<dbReference type="OrthoDB" id="9803532at2"/>
<dbReference type="STRING" id="565045.NOR51B_2783"/>
<reference evidence="3" key="1">
    <citation type="journal article" date="2013" name="BMC Microbiol.">
        <title>Taxonomy and evolution of bacteriochlorophyll a-containing members of the OM60/NOR5 clade of marine gammaproteobacteria: description of Luminiphilus syltensis gen. nov., sp. nov., reclassification of Haliea rubra as Pseudohaliea rubra gen. nov., comb. nov., and emendation of Chromatocurvus halotolerans.</title>
        <authorList>
            <person name="Spring S."/>
            <person name="Riedel T."/>
            <person name="Sproer C."/>
            <person name="Yan S."/>
            <person name="Harder J."/>
            <person name="Fuchs B.M."/>
        </authorList>
    </citation>
    <scope>NUCLEOTIDE SEQUENCE [LARGE SCALE GENOMIC DNA]</scope>
    <source>
        <strain evidence="3">NOR51-B</strain>
    </source>
</reference>
<protein>
    <recommendedName>
        <fullName evidence="1">DUF403 domain-containing protein</fullName>
    </recommendedName>
</protein>
<dbReference type="InterPro" id="IPR051680">
    <property type="entry name" value="ATP-dep_Glu-Cys_Ligase-2"/>
</dbReference>
<dbReference type="Pfam" id="PF04168">
    <property type="entry name" value="Alpha-E"/>
    <property type="match status" value="1"/>
</dbReference>
<dbReference type="EMBL" id="DS999411">
    <property type="protein sequence ID" value="EED36830.1"/>
    <property type="molecule type" value="Genomic_DNA"/>
</dbReference>
<keyword evidence="3" id="KW-1185">Reference proteome</keyword>
<feature type="domain" description="DUF403" evidence="1">
    <location>
        <begin position="1"/>
        <end position="309"/>
    </location>
</feature>
<dbReference type="eggNOG" id="COG2307">
    <property type="taxonomic scope" value="Bacteria"/>
</dbReference>
<evidence type="ECO:0000259" key="1">
    <source>
        <dbReference type="Pfam" id="PF04168"/>
    </source>
</evidence>
<organism evidence="2 3">
    <name type="scientific">Luminiphilus syltensis NOR5-1B</name>
    <dbReference type="NCBI Taxonomy" id="565045"/>
    <lineage>
        <taxon>Bacteria</taxon>
        <taxon>Pseudomonadati</taxon>
        <taxon>Pseudomonadota</taxon>
        <taxon>Gammaproteobacteria</taxon>
        <taxon>Cellvibrionales</taxon>
        <taxon>Halieaceae</taxon>
        <taxon>Luminiphilus</taxon>
    </lineage>
</organism>
<accession>B8KW76</accession>
<dbReference type="InterPro" id="IPR007296">
    <property type="entry name" value="DUF403"/>
</dbReference>
<dbReference type="PANTHER" id="PTHR34595">
    <property type="entry name" value="BLR5612 PROTEIN"/>
    <property type="match status" value="1"/>
</dbReference>
<dbReference type="AlphaFoldDB" id="B8KW76"/>
<evidence type="ECO:0000313" key="2">
    <source>
        <dbReference type="EMBL" id="EED36830.1"/>
    </source>
</evidence>
<sequence length="313" mass="35864">MLGKTANGLFWMYRLLERADCTARLVETGQRIALTRSGTRDDEWRSVLLSAGSFEGFRKYEEDLTKTAAVDWLMRSKDNPSSVLSCISNARQNARMVRTALTPEVWEATNYAYMRVRELLARKLSEREVPPVLDKVRDLASLVQGATHNTMLRNDIYDFTQLGTFLERADNTARILDVKYYVLLPSVAAVGSSLDNVQWDTILRSVSAHGGFRMQHSSAVGPREIARFVILDKQMPRSLAFCARRLRRNLERLRDQYGLVKPSLAMASDLDEFYNVNDIDTIFEFGLHEHTQQTLGEITALGFQIEQDYRFYE</sequence>
<name>B8KW76_9GAMM</name>
<evidence type="ECO:0000313" key="3">
    <source>
        <dbReference type="Proteomes" id="UP000004699"/>
    </source>
</evidence>
<dbReference type="HOGENOM" id="CLU_071567_1_0_6"/>
<dbReference type="Proteomes" id="UP000004699">
    <property type="component" value="Unassembled WGS sequence"/>
</dbReference>
<gene>
    <name evidence="2" type="ORF">NOR51B_2783</name>
</gene>
<dbReference type="RefSeq" id="WP_009021572.1">
    <property type="nucleotide sequence ID" value="NZ_DS999411.1"/>
</dbReference>
<proteinExistence type="predicted"/>
<dbReference type="PANTHER" id="PTHR34595:SF7">
    <property type="entry name" value="SLL1039 PROTEIN"/>
    <property type="match status" value="1"/>
</dbReference>